<evidence type="ECO:0000256" key="1">
    <source>
        <dbReference type="ARBA" id="ARBA00004370"/>
    </source>
</evidence>
<keyword evidence="4" id="KW-1134">Transmembrane beta strand</keyword>
<dbReference type="PANTHER" id="PTHR11743">
    <property type="entry name" value="VOLTAGE-DEPENDENT ANION-SELECTIVE CHANNEL"/>
    <property type="match status" value="1"/>
</dbReference>
<dbReference type="FunFam" id="2.40.160.10:FF:000003">
    <property type="entry name" value="Outer mitochondrial membrane protein porin"/>
    <property type="match status" value="1"/>
</dbReference>
<dbReference type="GO" id="GO:0046930">
    <property type="term" value="C:pore complex"/>
    <property type="evidence" value="ECO:0007669"/>
    <property type="project" value="UniProtKB-KW"/>
</dbReference>
<proteinExistence type="inferred from homology"/>
<dbReference type="PANTHER" id="PTHR11743:SF70">
    <property type="entry name" value="GH26960P-RELATED"/>
    <property type="match status" value="1"/>
</dbReference>
<dbReference type="PROSITE" id="PS00558">
    <property type="entry name" value="EUKARYOTIC_PORIN"/>
    <property type="match status" value="1"/>
</dbReference>
<evidence type="ECO:0000256" key="3">
    <source>
        <dbReference type="ARBA" id="ARBA00022448"/>
    </source>
</evidence>
<comment type="subcellular location">
    <subcellularLocation>
        <location evidence="1">Membrane</location>
    </subcellularLocation>
</comment>
<dbReference type="InterPro" id="IPR027246">
    <property type="entry name" value="Porin_Euk/Tom40"/>
</dbReference>
<sequence length="276" mass="29554">MGKGPGLFSDIGKKSRDLLNKDYNFDHKFSFTSTTSSGVGFTCTGIKKGELLLGDINAELKNNDIKAEFKVDALSNISSTVTIDEVAPGLKTILSFSIPDQRSGKVELQYLHPHAGISTSIGLTATPIASFSGVIGTGNFAVGGEVAFDTASRNIVKYNAGLSYSKPDFVTSLTLTDRCDTVKASYSHSASLLTKIAVGAEISHSFSRNENTFTLGTQHMFDPLTTIKTRINNNGKAAALLQHEWLPKSFVTLSGEVDTRALDKSAKFGMSVVMKP</sequence>
<dbReference type="Gene3D" id="2.40.160.10">
    <property type="entry name" value="Porin"/>
    <property type="match status" value="1"/>
</dbReference>
<evidence type="ECO:0000256" key="5">
    <source>
        <dbReference type="ARBA" id="ARBA00022692"/>
    </source>
</evidence>
<dbReference type="EMBL" id="GCHU01024970">
    <property type="protein sequence ID" value="JAG85705.1"/>
    <property type="molecule type" value="Transcribed_RNA"/>
</dbReference>
<comment type="similarity">
    <text evidence="2">Belongs to the eukaryotic mitochondrial porin (TC 1.B.8.1) family.</text>
</comment>
<keyword evidence="5" id="KW-0812">Transmembrane</keyword>
<evidence type="ECO:0000256" key="2">
    <source>
        <dbReference type="ARBA" id="ARBA00009624"/>
    </source>
</evidence>
<reference evidence="9" key="1">
    <citation type="submission" date="2015-02" db="EMBL/GenBank/DDBJ databases">
        <title>A transcriptome of Wollemia nobilis - a relic of Gondwana.</title>
        <authorList>
            <person name="Chia J.Y."/>
            <person name="Leong Y.S."/>
            <person name="Abdul Karim S."/>
            <person name="Wan Azmi N."/>
            <person name="Hercus R."/>
            <person name="Croft L."/>
        </authorList>
    </citation>
    <scope>NUCLEOTIDE SEQUENCE</scope>
    <source>
        <strain evidence="9">MaeBrown</strain>
        <tissue evidence="9">Leaf</tissue>
    </source>
</reference>
<keyword evidence="7" id="KW-0626">Porin</keyword>
<dbReference type="InterPro" id="IPR023614">
    <property type="entry name" value="Porin_dom_sf"/>
</dbReference>
<dbReference type="CDD" id="cd07306">
    <property type="entry name" value="Porin3_VDAC"/>
    <property type="match status" value="1"/>
</dbReference>
<keyword evidence="6" id="KW-0406">Ion transport</keyword>
<accession>A0A0C9QM52</accession>
<dbReference type="AlphaFoldDB" id="A0A0C9QM52"/>
<evidence type="ECO:0000256" key="4">
    <source>
        <dbReference type="ARBA" id="ARBA00022452"/>
    </source>
</evidence>
<evidence type="ECO:0000256" key="8">
    <source>
        <dbReference type="ARBA" id="ARBA00023136"/>
    </source>
</evidence>
<evidence type="ECO:0000313" key="9">
    <source>
        <dbReference type="EMBL" id="JAG85705.1"/>
    </source>
</evidence>
<name>A0A0C9QM52_9CONI</name>
<dbReference type="InterPro" id="IPR001925">
    <property type="entry name" value="Porin_Euk"/>
</dbReference>
<evidence type="ECO:0000256" key="6">
    <source>
        <dbReference type="ARBA" id="ARBA00023065"/>
    </source>
</evidence>
<dbReference type="GO" id="GO:0008308">
    <property type="term" value="F:voltage-gated monoatomic anion channel activity"/>
    <property type="evidence" value="ECO:0007669"/>
    <property type="project" value="InterPro"/>
</dbReference>
<keyword evidence="8" id="KW-0472">Membrane</keyword>
<organism evidence="9">
    <name type="scientific">Wollemia nobilis</name>
    <dbReference type="NCBI Taxonomy" id="56998"/>
    <lineage>
        <taxon>Eukaryota</taxon>
        <taxon>Viridiplantae</taxon>
        <taxon>Streptophyta</taxon>
        <taxon>Embryophyta</taxon>
        <taxon>Tracheophyta</taxon>
        <taxon>Spermatophyta</taxon>
        <taxon>Pinopsida</taxon>
        <taxon>Pinidae</taxon>
        <taxon>Conifers II</taxon>
        <taxon>Araucariales</taxon>
        <taxon>Araucariaceae</taxon>
        <taxon>Wollemia</taxon>
    </lineage>
</organism>
<keyword evidence="3" id="KW-0813">Transport</keyword>
<dbReference type="GO" id="GO:0005741">
    <property type="term" value="C:mitochondrial outer membrane"/>
    <property type="evidence" value="ECO:0007669"/>
    <property type="project" value="InterPro"/>
</dbReference>
<protein>
    <submittedName>
        <fullName evidence="9">TSA: Wollemia nobilis Ref_Wollemi_Transcript_25158_1507 transcribed RNA sequence</fullName>
    </submittedName>
</protein>
<dbReference type="GO" id="GO:0015288">
    <property type="term" value="F:porin activity"/>
    <property type="evidence" value="ECO:0007669"/>
    <property type="project" value="UniProtKB-KW"/>
</dbReference>
<evidence type="ECO:0000256" key="7">
    <source>
        <dbReference type="ARBA" id="ARBA00023114"/>
    </source>
</evidence>
<dbReference type="Pfam" id="PF01459">
    <property type="entry name" value="Porin_3"/>
    <property type="match status" value="1"/>
</dbReference>